<evidence type="ECO:0000256" key="7">
    <source>
        <dbReference type="ARBA" id="ARBA00023136"/>
    </source>
</evidence>
<keyword evidence="11" id="KW-0614">Plasmid</keyword>
<keyword evidence="6 9" id="KW-1133">Transmembrane helix</keyword>
<evidence type="ECO:0000256" key="2">
    <source>
        <dbReference type="ARBA" id="ARBA00022448"/>
    </source>
</evidence>
<keyword evidence="5 9" id="KW-0812">Transmembrane</keyword>
<evidence type="ECO:0000256" key="1">
    <source>
        <dbReference type="ARBA" id="ARBA00004429"/>
    </source>
</evidence>
<feature type="transmembrane region" description="Helical" evidence="9">
    <location>
        <begin position="51"/>
        <end position="72"/>
    </location>
</feature>
<comment type="function">
    <text evidence="9">Part of the tripartite ATP-independent periplasmic (TRAP) transport system.</text>
</comment>
<geneLocation type="plasmid" evidence="11 12">
    <name>unnamed6</name>
</geneLocation>
<organism evidence="11 12">
    <name type="scientific">Azospirillum oryzae</name>
    <dbReference type="NCBI Taxonomy" id="286727"/>
    <lineage>
        <taxon>Bacteria</taxon>
        <taxon>Pseudomonadati</taxon>
        <taxon>Pseudomonadota</taxon>
        <taxon>Alphaproteobacteria</taxon>
        <taxon>Rhodospirillales</taxon>
        <taxon>Azospirillaceae</taxon>
        <taxon>Azospirillum</taxon>
    </lineage>
</organism>
<protein>
    <recommendedName>
        <fullName evidence="9">TRAP transporter small permease protein</fullName>
    </recommendedName>
</protein>
<dbReference type="GO" id="GO:0022857">
    <property type="term" value="F:transmembrane transporter activity"/>
    <property type="evidence" value="ECO:0007669"/>
    <property type="project" value="UniProtKB-UniRule"/>
</dbReference>
<comment type="subunit">
    <text evidence="9">The complex comprises the extracytoplasmic solute receptor protein and the two transmembrane proteins.</text>
</comment>
<accession>A0A6N1B329</accession>
<name>A0A6N1B329_9PROT</name>
<evidence type="ECO:0000256" key="3">
    <source>
        <dbReference type="ARBA" id="ARBA00022475"/>
    </source>
</evidence>
<comment type="similarity">
    <text evidence="8 9">Belongs to the TRAP transporter small permease family.</text>
</comment>
<dbReference type="RefSeq" id="WP_149199605.1">
    <property type="nucleotide sequence ID" value="NZ_BSOV01000002.1"/>
</dbReference>
<dbReference type="OrthoDB" id="4250245at2"/>
<dbReference type="InterPro" id="IPR055348">
    <property type="entry name" value="DctQ"/>
</dbReference>
<evidence type="ECO:0000256" key="4">
    <source>
        <dbReference type="ARBA" id="ARBA00022519"/>
    </source>
</evidence>
<dbReference type="Pfam" id="PF04290">
    <property type="entry name" value="DctQ"/>
    <property type="match status" value="1"/>
</dbReference>
<keyword evidence="7 9" id="KW-0472">Membrane</keyword>
<comment type="subcellular location">
    <subcellularLocation>
        <location evidence="1 9">Cell inner membrane</location>
        <topology evidence="1 9">Multi-pass membrane protein</topology>
    </subcellularLocation>
</comment>
<proteinExistence type="inferred from homology"/>
<keyword evidence="2 9" id="KW-0813">Transport</keyword>
<dbReference type="PANTHER" id="PTHR35011">
    <property type="entry name" value="2,3-DIKETO-L-GULONATE TRAP TRANSPORTER SMALL PERMEASE PROTEIN YIAM"/>
    <property type="match status" value="1"/>
</dbReference>
<dbReference type="InterPro" id="IPR007387">
    <property type="entry name" value="TRAP_DctQ"/>
</dbReference>
<sequence length="179" mass="19398">MGRILAVSRQVERIATWGGCISLMLLMLIVTADVGFRYFLNQPFSWSHDVITLYITPALFFLTLSDAHRVGAQVNVDVLQRALPVPVRRITDALCNLAAIVVFALIAYGGARRALDAWENGDAIAGHIAWLTWPSAALVPIGAGMLVLRLASSLVANLVGSDEAYARSHEDLHAEGAFE</sequence>
<feature type="transmembrane region" description="Helical" evidence="9">
    <location>
        <begin position="93"/>
        <end position="111"/>
    </location>
</feature>
<feature type="transmembrane region" description="Helical" evidence="9">
    <location>
        <begin position="20"/>
        <end position="39"/>
    </location>
</feature>
<dbReference type="KEGG" id="aoz:HUE56_26020"/>
<evidence type="ECO:0000259" key="10">
    <source>
        <dbReference type="Pfam" id="PF04290"/>
    </source>
</evidence>
<dbReference type="GO" id="GO:0015740">
    <property type="term" value="P:C4-dicarboxylate transport"/>
    <property type="evidence" value="ECO:0007669"/>
    <property type="project" value="TreeGrafter"/>
</dbReference>
<dbReference type="Proteomes" id="UP000509702">
    <property type="component" value="Plasmid unnamed6"/>
</dbReference>
<evidence type="ECO:0000313" key="11">
    <source>
        <dbReference type="EMBL" id="QKS53952.1"/>
    </source>
</evidence>
<evidence type="ECO:0000256" key="6">
    <source>
        <dbReference type="ARBA" id="ARBA00022989"/>
    </source>
</evidence>
<feature type="transmembrane region" description="Helical" evidence="9">
    <location>
        <begin position="123"/>
        <end position="148"/>
    </location>
</feature>
<evidence type="ECO:0000256" key="9">
    <source>
        <dbReference type="RuleBase" id="RU369079"/>
    </source>
</evidence>
<gene>
    <name evidence="11" type="ORF">HUE56_26020</name>
</gene>
<dbReference type="GO" id="GO:0005886">
    <property type="term" value="C:plasma membrane"/>
    <property type="evidence" value="ECO:0007669"/>
    <property type="project" value="UniProtKB-SubCell"/>
</dbReference>
<dbReference type="AlphaFoldDB" id="A0A6N1B329"/>
<keyword evidence="3" id="KW-1003">Cell membrane</keyword>
<evidence type="ECO:0000313" key="12">
    <source>
        <dbReference type="Proteomes" id="UP000509702"/>
    </source>
</evidence>
<feature type="domain" description="Tripartite ATP-independent periplasmic transporters DctQ component" evidence="10">
    <location>
        <begin position="26"/>
        <end position="157"/>
    </location>
</feature>
<keyword evidence="4 9" id="KW-0997">Cell inner membrane</keyword>
<dbReference type="PANTHER" id="PTHR35011:SF10">
    <property type="entry name" value="TRAP TRANSPORTER SMALL PERMEASE PROTEIN"/>
    <property type="match status" value="1"/>
</dbReference>
<dbReference type="EMBL" id="CP054621">
    <property type="protein sequence ID" value="QKS53952.1"/>
    <property type="molecule type" value="Genomic_DNA"/>
</dbReference>
<keyword evidence="12" id="KW-1185">Reference proteome</keyword>
<reference evidence="11 12" key="1">
    <citation type="submission" date="2020-06" db="EMBL/GenBank/DDBJ databases">
        <title>Complete genome of Azosprillum oryzae KACC14407.</title>
        <authorList>
            <person name="Kim M."/>
            <person name="Park Y.-J."/>
            <person name="Shin J.-H."/>
        </authorList>
    </citation>
    <scope>NUCLEOTIDE SEQUENCE [LARGE SCALE GENOMIC DNA]</scope>
    <source>
        <strain evidence="11 12">KACC 14407</strain>
        <plasmid evidence="11 12">unnamed6</plasmid>
    </source>
</reference>
<evidence type="ECO:0000256" key="8">
    <source>
        <dbReference type="ARBA" id="ARBA00038436"/>
    </source>
</evidence>
<evidence type="ECO:0000256" key="5">
    <source>
        <dbReference type="ARBA" id="ARBA00022692"/>
    </source>
</evidence>